<reference evidence="10" key="1">
    <citation type="journal article" date="2021" name="PeerJ">
        <title>Extensive microbial diversity within the chicken gut microbiome revealed by metagenomics and culture.</title>
        <authorList>
            <person name="Gilroy R."/>
            <person name="Ravi A."/>
            <person name="Getino M."/>
            <person name="Pursley I."/>
            <person name="Horton D.L."/>
            <person name="Alikhan N.F."/>
            <person name="Baker D."/>
            <person name="Gharbi K."/>
            <person name="Hall N."/>
            <person name="Watson M."/>
            <person name="Adriaenssens E.M."/>
            <person name="Foster-Nyarko E."/>
            <person name="Jarju S."/>
            <person name="Secka A."/>
            <person name="Antonio M."/>
            <person name="Oren A."/>
            <person name="Chaudhuri R.R."/>
            <person name="La Ragione R."/>
            <person name="Hildebrand F."/>
            <person name="Pallen M.J."/>
        </authorList>
    </citation>
    <scope>NUCLEOTIDE SEQUENCE</scope>
    <source>
        <strain evidence="10">ChiHjej8B7-25341</strain>
    </source>
</reference>
<dbReference type="Pfam" id="PF02683">
    <property type="entry name" value="DsbD_TM"/>
    <property type="match status" value="1"/>
</dbReference>
<comment type="subcellular location">
    <subcellularLocation>
        <location evidence="1">Cell membrane</location>
        <topology evidence="1">Multi-pass membrane protein</topology>
    </subcellularLocation>
</comment>
<evidence type="ECO:0000256" key="6">
    <source>
        <dbReference type="ARBA" id="ARBA00023136"/>
    </source>
</evidence>
<reference evidence="10" key="2">
    <citation type="submission" date="2021-04" db="EMBL/GenBank/DDBJ databases">
        <authorList>
            <person name="Gilroy R."/>
        </authorList>
    </citation>
    <scope>NUCLEOTIDE SEQUENCE</scope>
    <source>
        <strain evidence="10">ChiHjej8B7-25341</strain>
    </source>
</reference>
<dbReference type="InterPro" id="IPR013766">
    <property type="entry name" value="Thioredoxin_domain"/>
</dbReference>
<dbReference type="PANTHER" id="PTHR31272">
    <property type="entry name" value="CYTOCHROME C-TYPE BIOGENESIS PROTEIN HI_1454-RELATED"/>
    <property type="match status" value="1"/>
</dbReference>
<feature type="transmembrane region" description="Helical" evidence="8">
    <location>
        <begin position="92"/>
        <end position="113"/>
    </location>
</feature>
<dbReference type="PROSITE" id="PS00194">
    <property type="entry name" value="THIOREDOXIN_1"/>
    <property type="match status" value="1"/>
</dbReference>
<keyword evidence="3" id="KW-1003">Cell membrane</keyword>
<dbReference type="CDD" id="cd02966">
    <property type="entry name" value="TlpA_like_family"/>
    <property type="match status" value="1"/>
</dbReference>
<name>A0A9D2QZJ0_9FIRM</name>
<feature type="transmembrane region" description="Helical" evidence="8">
    <location>
        <begin position="212"/>
        <end position="233"/>
    </location>
</feature>
<evidence type="ECO:0000256" key="2">
    <source>
        <dbReference type="ARBA" id="ARBA00006143"/>
    </source>
</evidence>
<gene>
    <name evidence="10" type="ORF">H9912_04980</name>
</gene>
<organism evidence="10 11">
    <name type="scientific">Candidatus Eisenbergiella stercorigallinarum</name>
    <dbReference type="NCBI Taxonomy" id="2838557"/>
    <lineage>
        <taxon>Bacteria</taxon>
        <taxon>Bacillati</taxon>
        <taxon>Bacillota</taxon>
        <taxon>Clostridia</taxon>
        <taxon>Lachnospirales</taxon>
        <taxon>Lachnospiraceae</taxon>
        <taxon>Eisenbergiella</taxon>
    </lineage>
</organism>
<protein>
    <submittedName>
        <fullName evidence="10">Redoxin domain-containing protein</fullName>
    </submittedName>
</protein>
<dbReference type="InterPro" id="IPR051790">
    <property type="entry name" value="Cytochrome_c-biogenesis_DsbD"/>
</dbReference>
<evidence type="ECO:0000256" key="5">
    <source>
        <dbReference type="ARBA" id="ARBA00022989"/>
    </source>
</evidence>
<dbReference type="PROSITE" id="PS51352">
    <property type="entry name" value="THIOREDOXIN_2"/>
    <property type="match status" value="1"/>
</dbReference>
<keyword evidence="6 8" id="KW-0472">Membrane</keyword>
<dbReference type="GO" id="GO:0016491">
    <property type="term" value="F:oxidoreductase activity"/>
    <property type="evidence" value="ECO:0007669"/>
    <property type="project" value="InterPro"/>
</dbReference>
<dbReference type="EMBL" id="DWUW01000143">
    <property type="protein sequence ID" value="HJD31280.1"/>
    <property type="molecule type" value="Genomic_DNA"/>
</dbReference>
<proteinExistence type="inferred from homology"/>
<feature type="domain" description="Thioredoxin" evidence="9">
    <location>
        <begin position="306"/>
        <end position="456"/>
    </location>
</feature>
<dbReference type="Proteomes" id="UP000823851">
    <property type="component" value="Unassembled WGS sequence"/>
</dbReference>
<evidence type="ECO:0000256" key="7">
    <source>
        <dbReference type="SAM" id="MobiDB-lite"/>
    </source>
</evidence>
<feature type="compositionally biased region" description="Acidic residues" evidence="7">
    <location>
        <begin position="253"/>
        <end position="268"/>
    </location>
</feature>
<dbReference type="InterPro" id="IPR017937">
    <property type="entry name" value="Thioredoxin_CS"/>
</dbReference>
<evidence type="ECO:0000313" key="10">
    <source>
        <dbReference type="EMBL" id="HJD31280.1"/>
    </source>
</evidence>
<dbReference type="InterPro" id="IPR003834">
    <property type="entry name" value="Cyt_c_assmbl_TM_dom"/>
</dbReference>
<dbReference type="PANTHER" id="PTHR31272:SF4">
    <property type="entry name" value="CYTOCHROME C-TYPE BIOGENESIS PROTEIN HI_1454-RELATED"/>
    <property type="match status" value="1"/>
</dbReference>
<feature type="compositionally biased region" description="Low complexity" evidence="7">
    <location>
        <begin position="269"/>
        <end position="298"/>
    </location>
</feature>
<evidence type="ECO:0000256" key="4">
    <source>
        <dbReference type="ARBA" id="ARBA00022692"/>
    </source>
</evidence>
<dbReference type="GO" id="GO:0005886">
    <property type="term" value="C:plasma membrane"/>
    <property type="evidence" value="ECO:0007669"/>
    <property type="project" value="UniProtKB-SubCell"/>
</dbReference>
<feature type="transmembrane region" description="Helical" evidence="8">
    <location>
        <begin position="58"/>
        <end position="80"/>
    </location>
</feature>
<keyword evidence="5 8" id="KW-1133">Transmembrane helix</keyword>
<evidence type="ECO:0000256" key="1">
    <source>
        <dbReference type="ARBA" id="ARBA00004651"/>
    </source>
</evidence>
<dbReference type="InterPro" id="IPR000866">
    <property type="entry name" value="AhpC/TSA"/>
</dbReference>
<dbReference type="SUPFAM" id="SSF52833">
    <property type="entry name" value="Thioredoxin-like"/>
    <property type="match status" value="1"/>
</dbReference>
<dbReference type="AlphaFoldDB" id="A0A9D2QZJ0"/>
<feature type="transmembrane region" description="Helical" evidence="8">
    <location>
        <begin position="12"/>
        <end position="37"/>
    </location>
</feature>
<feature type="transmembrane region" description="Helical" evidence="8">
    <location>
        <begin position="134"/>
        <end position="163"/>
    </location>
</feature>
<dbReference type="GO" id="GO:0017004">
    <property type="term" value="P:cytochrome complex assembly"/>
    <property type="evidence" value="ECO:0007669"/>
    <property type="project" value="InterPro"/>
</dbReference>
<sequence>MNLTIETGVPAITVFLQGLLSFFSPCVLPLVPLYVSYLAGGAQRVDADGTIHYPRKKILVNTLFFVIGVSFTFFLLGFGFTALGRFFTDNRIWFARISGIVMILFGLYQLGLFGRSGAIEREHRLPFRLDRFSMNPFVALLLGFTFSFAWTPCVGPTLASVLLMASSSASAGRGYLLIGVYTLGFVLPFLAVGLFTGTVLDFFRRKRNVVRYTVKIGAVLLLLMGIMTLTGFMNGITGYLSRISPGGAASVEETGEQQEAEAQEETDGQQEAGAQGETDGAEAGEASAAESGEAPSPADESEEESEREEIPAYDFTLTDQYGNTHTFSDYKGKTVFLNFWATWCPPCKSEMPDIQALYEKYGENEGNLIVLGVANPKTEEAPNNQDGTIEEVAAYLEENGLTFPVVMDTTGELFYWYGISAFPTTFMIDANGNVYGYVSGALTADIMESIVTQTMESVGQESAEEG</sequence>
<evidence type="ECO:0000259" key="9">
    <source>
        <dbReference type="PROSITE" id="PS51352"/>
    </source>
</evidence>
<comment type="caution">
    <text evidence="10">The sequence shown here is derived from an EMBL/GenBank/DDBJ whole genome shotgun (WGS) entry which is preliminary data.</text>
</comment>
<feature type="transmembrane region" description="Helical" evidence="8">
    <location>
        <begin position="175"/>
        <end position="200"/>
    </location>
</feature>
<keyword evidence="4 8" id="KW-0812">Transmembrane</keyword>
<evidence type="ECO:0000256" key="3">
    <source>
        <dbReference type="ARBA" id="ARBA00022475"/>
    </source>
</evidence>
<accession>A0A9D2QZJ0</accession>
<evidence type="ECO:0000256" key="8">
    <source>
        <dbReference type="SAM" id="Phobius"/>
    </source>
</evidence>
<evidence type="ECO:0000313" key="11">
    <source>
        <dbReference type="Proteomes" id="UP000823851"/>
    </source>
</evidence>
<dbReference type="Gene3D" id="3.40.30.10">
    <property type="entry name" value="Glutaredoxin"/>
    <property type="match status" value="1"/>
</dbReference>
<dbReference type="InterPro" id="IPR036249">
    <property type="entry name" value="Thioredoxin-like_sf"/>
</dbReference>
<dbReference type="Pfam" id="PF00578">
    <property type="entry name" value="AhpC-TSA"/>
    <property type="match status" value="1"/>
</dbReference>
<feature type="region of interest" description="Disordered" evidence="7">
    <location>
        <begin position="247"/>
        <end position="314"/>
    </location>
</feature>
<comment type="similarity">
    <text evidence="2">Belongs to the DsbD family.</text>
</comment>
<dbReference type="GO" id="GO:0016209">
    <property type="term" value="F:antioxidant activity"/>
    <property type="evidence" value="ECO:0007669"/>
    <property type="project" value="InterPro"/>
</dbReference>